<dbReference type="Proteomes" id="UP000002051">
    <property type="component" value="Chromosome 2"/>
</dbReference>
<reference evidence="2" key="3">
    <citation type="submission" date="2015-04" db="UniProtKB">
        <authorList>
            <consortium name="EnsemblPlants"/>
        </authorList>
    </citation>
    <scope>IDENTIFICATION</scope>
    <source>
        <strain evidence="2">cv. Jemalong A17</strain>
    </source>
</reference>
<dbReference type="HOGENOM" id="CLU_2609617_0_0_1"/>
<sequence length="79" mass="8611">MVHCSLMTATGNTYIQVGLQNSAPNQEEKGSLWIRVLSSKYGEGATILVKGEDMFSLGSGRVARLENGDDVCWFGRNKS</sequence>
<organism evidence="1 3">
    <name type="scientific">Medicago truncatula</name>
    <name type="common">Barrel medic</name>
    <name type="synonym">Medicago tribuloides</name>
    <dbReference type="NCBI Taxonomy" id="3880"/>
    <lineage>
        <taxon>Eukaryota</taxon>
        <taxon>Viridiplantae</taxon>
        <taxon>Streptophyta</taxon>
        <taxon>Embryophyta</taxon>
        <taxon>Tracheophyta</taxon>
        <taxon>Spermatophyta</taxon>
        <taxon>Magnoliopsida</taxon>
        <taxon>eudicotyledons</taxon>
        <taxon>Gunneridae</taxon>
        <taxon>Pentapetalae</taxon>
        <taxon>rosids</taxon>
        <taxon>fabids</taxon>
        <taxon>Fabales</taxon>
        <taxon>Fabaceae</taxon>
        <taxon>Papilionoideae</taxon>
        <taxon>50 kb inversion clade</taxon>
        <taxon>NPAAA clade</taxon>
        <taxon>Hologalegina</taxon>
        <taxon>IRL clade</taxon>
        <taxon>Trifolieae</taxon>
        <taxon>Medicago</taxon>
    </lineage>
</organism>
<name>A0A072VB09_MEDTR</name>
<dbReference type="EMBL" id="CM001218">
    <property type="protein sequence ID" value="KEH38952.1"/>
    <property type="molecule type" value="Genomic_DNA"/>
</dbReference>
<reference evidence="1 3" key="2">
    <citation type="journal article" date="2014" name="BMC Genomics">
        <title>An improved genome release (version Mt4.0) for the model legume Medicago truncatula.</title>
        <authorList>
            <person name="Tang H."/>
            <person name="Krishnakumar V."/>
            <person name="Bidwell S."/>
            <person name="Rosen B."/>
            <person name="Chan A."/>
            <person name="Zhou S."/>
            <person name="Gentzbittel L."/>
            <person name="Childs K.L."/>
            <person name="Yandell M."/>
            <person name="Gundlach H."/>
            <person name="Mayer K.F."/>
            <person name="Schwartz D.C."/>
            <person name="Town C.D."/>
        </authorList>
    </citation>
    <scope>GENOME REANNOTATION</scope>
    <source>
        <strain evidence="1">A17</strain>
        <strain evidence="2 3">cv. Jemalong A17</strain>
    </source>
</reference>
<evidence type="ECO:0000313" key="2">
    <source>
        <dbReference type="EnsemblPlants" id="KEH38952"/>
    </source>
</evidence>
<evidence type="ECO:0000313" key="1">
    <source>
        <dbReference type="EMBL" id="KEH38952.1"/>
    </source>
</evidence>
<accession>A0A072VB09</accession>
<protein>
    <submittedName>
        <fullName evidence="1 2">Uncharacterized protein</fullName>
    </submittedName>
</protein>
<gene>
    <name evidence="1" type="ordered locus">MTR_2g084885</name>
</gene>
<reference evidence="1 3" key="1">
    <citation type="journal article" date="2011" name="Nature">
        <title>The Medicago genome provides insight into the evolution of rhizobial symbioses.</title>
        <authorList>
            <person name="Young N.D."/>
            <person name="Debelle F."/>
            <person name="Oldroyd G.E."/>
            <person name="Geurts R."/>
            <person name="Cannon S.B."/>
            <person name="Udvardi M.K."/>
            <person name="Benedito V.A."/>
            <person name="Mayer K.F."/>
            <person name="Gouzy J."/>
            <person name="Schoof H."/>
            <person name="Van de Peer Y."/>
            <person name="Proost S."/>
            <person name="Cook D.R."/>
            <person name="Meyers B.C."/>
            <person name="Spannagl M."/>
            <person name="Cheung F."/>
            <person name="De Mita S."/>
            <person name="Krishnakumar V."/>
            <person name="Gundlach H."/>
            <person name="Zhou S."/>
            <person name="Mudge J."/>
            <person name="Bharti A.K."/>
            <person name="Murray J.D."/>
            <person name="Naoumkina M.A."/>
            <person name="Rosen B."/>
            <person name="Silverstein K.A."/>
            <person name="Tang H."/>
            <person name="Rombauts S."/>
            <person name="Zhao P.X."/>
            <person name="Zhou P."/>
            <person name="Barbe V."/>
            <person name="Bardou P."/>
            <person name="Bechner M."/>
            <person name="Bellec A."/>
            <person name="Berger A."/>
            <person name="Berges H."/>
            <person name="Bidwell S."/>
            <person name="Bisseling T."/>
            <person name="Choisne N."/>
            <person name="Couloux A."/>
            <person name="Denny R."/>
            <person name="Deshpande S."/>
            <person name="Dai X."/>
            <person name="Doyle J.J."/>
            <person name="Dudez A.M."/>
            <person name="Farmer A.D."/>
            <person name="Fouteau S."/>
            <person name="Franken C."/>
            <person name="Gibelin C."/>
            <person name="Gish J."/>
            <person name="Goldstein S."/>
            <person name="Gonzalez A.J."/>
            <person name="Green P.J."/>
            <person name="Hallab A."/>
            <person name="Hartog M."/>
            <person name="Hua A."/>
            <person name="Humphray S.J."/>
            <person name="Jeong D.H."/>
            <person name="Jing Y."/>
            <person name="Jocker A."/>
            <person name="Kenton S.M."/>
            <person name="Kim D.J."/>
            <person name="Klee K."/>
            <person name="Lai H."/>
            <person name="Lang C."/>
            <person name="Lin S."/>
            <person name="Macmil S.L."/>
            <person name="Magdelenat G."/>
            <person name="Matthews L."/>
            <person name="McCorrison J."/>
            <person name="Monaghan E.L."/>
            <person name="Mun J.H."/>
            <person name="Najar F.Z."/>
            <person name="Nicholson C."/>
            <person name="Noirot C."/>
            <person name="O'Bleness M."/>
            <person name="Paule C.R."/>
            <person name="Poulain J."/>
            <person name="Prion F."/>
            <person name="Qin B."/>
            <person name="Qu C."/>
            <person name="Retzel E.F."/>
            <person name="Riddle C."/>
            <person name="Sallet E."/>
            <person name="Samain S."/>
            <person name="Samson N."/>
            <person name="Sanders I."/>
            <person name="Saurat O."/>
            <person name="Scarpelli C."/>
            <person name="Schiex T."/>
            <person name="Segurens B."/>
            <person name="Severin A.J."/>
            <person name="Sherrier D.J."/>
            <person name="Shi R."/>
            <person name="Sims S."/>
            <person name="Singer S.R."/>
            <person name="Sinharoy S."/>
            <person name="Sterck L."/>
            <person name="Viollet A."/>
            <person name="Wang B.B."/>
            <person name="Wang K."/>
            <person name="Wang M."/>
            <person name="Wang X."/>
            <person name="Warfsmann J."/>
            <person name="Weissenbach J."/>
            <person name="White D.D."/>
            <person name="White J.D."/>
            <person name="Wiley G.B."/>
            <person name="Wincker P."/>
            <person name="Xing Y."/>
            <person name="Yang L."/>
            <person name="Yao Z."/>
            <person name="Ying F."/>
            <person name="Zhai J."/>
            <person name="Zhou L."/>
            <person name="Zuber A."/>
            <person name="Denarie J."/>
            <person name="Dixon R.A."/>
            <person name="May G.D."/>
            <person name="Schwartz D.C."/>
            <person name="Rogers J."/>
            <person name="Quetier F."/>
            <person name="Town C.D."/>
            <person name="Roe B.A."/>
        </authorList>
    </citation>
    <scope>NUCLEOTIDE SEQUENCE [LARGE SCALE GENOMIC DNA]</scope>
    <source>
        <strain evidence="1">A17</strain>
        <strain evidence="2 3">cv. Jemalong A17</strain>
    </source>
</reference>
<dbReference type="AlphaFoldDB" id="A0A072VB09"/>
<keyword evidence="3" id="KW-1185">Reference proteome</keyword>
<evidence type="ECO:0000313" key="3">
    <source>
        <dbReference type="Proteomes" id="UP000002051"/>
    </source>
</evidence>
<proteinExistence type="predicted"/>
<dbReference type="EnsemblPlants" id="KEH38952">
    <property type="protein sequence ID" value="KEH38952"/>
    <property type="gene ID" value="MTR_2g084885"/>
</dbReference>